<sequence>MSTSKIILGTTAGLAISGILGILFAPEKGSVTRKQILDKGCDYADDLKSKFSDLAASITDKIQSTKEFAQDLTQEAKTKFDDAKNDVNSSSSNY</sequence>
<dbReference type="InterPro" id="IPR024623">
    <property type="entry name" value="YtxH"/>
</dbReference>
<feature type="transmembrane region" description="Helical" evidence="1">
    <location>
        <begin position="6"/>
        <end position="25"/>
    </location>
</feature>
<evidence type="ECO:0000256" key="1">
    <source>
        <dbReference type="SAM" id="Phobius"/>
    </source>
</evidence>
<keyword evidence="1" id="KW-0812">Transmembrane</keyword>
<reference evidence="2 3" key="1">
    <citation type="submission" date="2023-07" db="EMBL/GenBank/DDBJ databases">
        <title>Sorghum-associated microbial communities from plants grown in Nebraska, USA.</title>
        <authorList>
            <person name="Schachtman D."/>
        </authorList>
    </citation>
    <scope>NUCLEOTIDE SEQUENCE [LARGE SCALE GENOMIC DNA]</scope>
    <source>
        <strain evidence="2 3">BE124</strain>
    </source>
</reference>
<comment type="caution">
    <text evidence="2">The sequence shown here is derived from an EMBL/GenBank/DDBJ whole genome shotgun (WGS) entry which is preliminary data.</text>
</comment>
<proteinExistence type="predicted"/>
<keyword evidence="1" id="KW-0472">Membrane</keyword>
<dbReference type="RefSeq" id="WP_310007445.1">
    <property type="nucleotide sequence ID" value="NZ_JAVDTX010000005.1"/>
</dbReference>
<dbReference type="EMBL" id="JAVDTX010000005">
    <property type="protein sequence ID" value="MDR6845826.1"/>
    <property type="molecule type" value="Genomic_DNA"/>
</dbReference>
<keyword evidence="3" id="KW-1185">Reference proteome</keyword>
<keyword evidence="1" id="KW-1133">Transmembrane helix</keyword>
<gene>
    <name evidence="2" type="ORF">J2W95_002536</name>
</gene>
<evidence type="ECO:0000313" key="3">
    <source>
        <dbReference type="Proteomes" id="UP001261871"/>
    </source>
</evidence>
<accession>A0ABU1S463</accession>
<name>A0ABU1S463_9FLAO</name>
<evidence type="ECO:0000313" key="2">
    <source>
        <dbReference type="EMBL" id="MDR6845826.1"/>
    </source>
</evidence>
<dbReference type="Proteomes" id="UP001261871">
    <property type="component" value="Unassembled WGS sequence"/>
</dbReference>
<dbReference type="Pfam" id="PF12732">
    <property type="entry name" value="YtxH"/>
    <property type="match status" value="1"/>
</dbReference>
<protein>
    <submittedName>
        <fullName evidence="2">Gas vesicle protein</fullName>
    </submittedName>
</protein>
<organism evidence="2 3">
    <name type="scientific">Flavobacterium granuli</name>
    <dbReference type="NCBI Taxonomy" id="280093"/>
    <lineage>
        <taxon>Bacteria</taxon>
        <taxon>Pseudomonadati</taxon>
        <taxon>Bacteroidota</taxon>
        <taxon>Flavobacteriia</taxon>
        <taxon>Flavobacteriales</taxon>
        <taxon>Flavobacteriaceae</taxon>
        <taxon>Flavobacterium</taxon>
    </lineage>
</organism>